<dbReference type="GO" id="GO:0071555">
    <property type="term" value="P:cell wall organization"/>
    <property type="evidence" value="ECO:0007669"/>
    <property type="project" value="UniProtKB-KW"/>
</dbReference>
<keyword evidence="11 17" id="KW-0133">Cell shape</keyword>
<dbReference type="Proteomes" id="UP000683246">
    <property type="component" value="Chromosome"/>
</dbReference>
<keyword evidence="17 18" id="KW-0132">Cell division</keyword>
<dbReference type="AlphaFoldDB" id="A0A8J8MJY8"/>
<dbReference type="InterPro" id="IPR004101">
    <property type="entry name" value="Mur_ligase_C"/>
</dbReference>
<dbReference type="HAMAP" id="MF_00639">
    <property type="entry name" value="MurD"/>
    <property type="match status" value="1"/>
</dbReference>
<dbReference type="NCBIfam" id="TIGR01087">
    <property type="entry name" value="murD"/>
    <property type="match status" value="1"/>
</dbReference>
<dbReference type="KEGG" id="vpy:HZI73_13305"/>
<evidence type="ECO:0000256" key="1">
    <source>
        <dbReference type="ARBA" id="ARBA00002734"/>
    </source>
</evidence>
<dbReference type="GO" id="GO:0005524">
    <property type="term" value="F:ATP binding"/>
    <property type="evidence" value="ECO:0007669"/>
    <property type="project" value="UniProtKB-UniRule"/>
</dbReference>
<keyword evidence="10 17" id="KW-0067">ATP-binding</keyword>
<comment type="function">
    <text evidence="1 17 18">Cell wall formation. Catalyzes the addition of glutamate to the nucleotide precursor UDP-N-acetylmuramoyl-L-alanine (UMA).</text>
</comment>
<evidence type="ECO:0000256" key="17">
    <source>
        <dbReference type="HAMAP-Rule" id="MF_00639"/>
    </source>
</evidence>
<organism evidence="21 22">
    <name type="scientific">Vallitalea pronyensis</name>
    <dbReference type="NCBI Taxonomy" id="1348613"/>
    <lineage>
        <taxon>Bacteria</taxon>
        <taxon>Bacillati</taxon>
        <taxon>Bacillota</taxon>
        <taxon>Clostridia</taxon>
        <taxon>Lachnospirales</taxon>
        <taxon>Vallitaleaceae</taxon>
        <taxon>Vallitalea</taxon>
    </lineage>
</organism>
<feature type="domain" description="Mur ligase central" evidence="20">
    <location>
        <begin position="113"/>
        <end position="287"/>
    </location>
</feature>
<evidence type="ECO:0000256" key="11">
    <source>
        <dbReference type="ARBA" id="ARBA00022960"/>
    </source>
</evidence>
<dbReference type="InterPro" id="IPR013221">
    <property type="entry name" value="Mur_ligase_cen"/>
</dbReference>
<keyword evidence="7 17" id="KW-0963">Cytoplasm</keyword>
<dbReference type="PANTHER" id="PTHR43692">
    <property type="entry name" value="UDP-N-ACETYLMURAMOYLALANINE--D-GLUTAMATE LIGASE"/>
    <property type="match status" value="1"/>
</dbReference>
<keyword evidence="12 17" id="KW-0573">Peptidoglycan synthesis</keyword>
<keyword evidence="8 17" id="KW-0436">Ligase</keyword>
<dbReference type="Gene3D" id="3.40.50.720">
    <property type="entry name" value="NAD(P)-binding Rossmann-like Domain"/>
    <property type="match status" value="1"/>
</dbReference>
<feature type="domain" description="Mur ligase C-terminal" evidence="19">
    <location>
        <begin position="310"/>
        <end position="424"/>
    </location>
</feature>
<feature type="binding site" evidence="17">
    <location>
        <begin position="115"/>
        <end position="121"/>
    </location>
    <ligand>
        <name>ATP</name>
        <dbReference type="ChEBI" id="CHEBI:30616"/>
    </ligand>
</feature>
<dbReference type="GO" id="GO:0051301">
    <property type="term" value="P:cell division"/>
    <property type="evidence" value="ECO:0007669"/>
    <property type="project" value="UniProtKB-KW"/>
</dbReference>
<dbReference type="GO" id="GO:0008360">
    <property type="term" value="P:regulation of cell shape"/>
    <property type="evidence" value="ECO:0007669"/>
    <property type="project" value="UniProtKB-KW"/>
</dbReference>
<gene>
    <name evidence="17" type="primary">murD</name>
    <name evidence="21" type="ORF">HZI73_13305</name>
</gene>
<protein>
    <recommendedName>
        <fullName evidence="6 17">UDP-N-acetylmuramoylalanine--D-glutamate ligase</fullName>
        <ecNumber evidence="5 17">6.3.2.9</ecNumber>
    </recommendedName>
    <alternativeName>
        <fullName evidence="15 17">D-glutamic acid-adding enzyme</fullName>
    </alternativeName>
    <alternativeName>
        <fullName evidence="14 17">UDP-N-acetylmuramoyl-L-alanyl-D-glutamate synthetase</fullName>
    </alternativeName>
</protein>
<evidence type="ECO:0000256" key="4">
    <source>
        <dbReference type="ARBA" id="ARBA00010416"/>
    </source>
</evidence>
<evidence type="ECO:0000256" key="15">
    <source>
        <dbReference type="ARBA" id="ARBA00032324"/>
    </source>
</evidence>
<evidence type="ECO:0000256" key="7">
    <source>
        <dbReference type="ARBA" id="ARBA00022490"/>
    </source>
</evidence>
<evidence type="ECO:0000256" key="8">
    <source>
        <dbReference type="ARBA" id="ARBA00022598"/>
    </source>
</evidence>
<evidence type="ECO:0000256" key="16">
    <source>
        <dbReference type="ARBA" id="ARBA00047632"/>
    </source>
</evidence>
<name>A0A8J8MJY8_9FIRM</name>
<accession>A0A8J8MJY8</accession>
<evidence type="ECO:0000256" key="6">
    <source>
        <dbReference type="ARBA" id="ARBA00015655"/>
    </source>
</evidence>
<evidence type="ECO:0000256" key="3">
    <source>
        <dbReference type="ARBA" id="ARBA00004752"/>
    </source>
</evidence>
<dbReference type="InterPro" id="IPR036565">
    <property type="entry name" value="Mur-like_cat_sf"/>
</dbReference>
<dbReference type="Gene3D" id="3.90.190.20">
    <property type="entry name" value="Mur ligase, C-terminal domain"/>
    <property type="match status" value="1"/>
</dbReference>
<evidence type="ECO:0000256" key="13">
    <source>
        <dbReference type="ARBA" id="ARBA00023316"/>
    </source>
</evidence>
<dbReference type="SUPFAM" id="SSF53623">
    <property type="entry name" value="MurD-like peptide ligases, catalytic domain"/>
    <property type="match status" value="1"/>
</dbReference>
<dbReference type="RefSeq" id="WP_212693886.1">
    <property type="nucleotide sequence ID" value="NZ_CP058649.1"/>
</dbReference>
<sequence>MELMDKNILVIGMARSGISAAKLCMEKQGRVTLYDGKTKEELKDSMQLFGDKKPTFAFGSFHDQVLEQVELIVMSPGVPLDLPFIKKAEAMGIPIWSEMELAYQLCEAPIIAITGTNGKTTTTTLVGEIMGAYCEHTFVVGNIGTPFTEVVDQIDRDSQVVAEISSFQLETIHTFSPVISAILNITPDHLNRHKTMKNYINAKLRITENQRPHDYCILNYDNDICQSLAHKVPSQVIFFSKHPIEEKGVYIRDEWVCTNLYNEEKKLIHTQDLGEHNVENIMAAIAITICYGVSLHIILDTIKAFRGVAHRVEYVETINGVRYFNDSKATNEDAAINGIQSMKSTTVLIGGGMDKGSSYDSWIHSFNGKVKALILFGETASIIEETARKYNFNQVYQVGDLKEAVLKASQLAVQGDSVLLSPACASWDMFKDYEQRGDMFKDYVRALV</sequence>
<dbReference type="Pfam" id="PF08245">
    <property type="entry name" value="Mur_ligase_M"/>
    <property type="match status" value="1"/>
</dbReference>
<evidence type="ECO:0000313" key="21">
    <source>
        <dbReference type="EMBL" id="QUI23207.1"/>
    </source>
</evidence>
<evidence type="ECO:0000256" key="14">
    <source>
        <dbReference type="ARBA" id="ARBA00030398"/>
    </source>
</evidence>
<dbReference type="EMBL" id="CP058649">
    <property type="protein sequence ID" value="QUI23207.1"/>
    <property type="molecule type" value="Genomic_DNA"/>
</dbReference>
<evidence type="ECO:0000256" key="12">
    <source>
        <dbReference type="ARBA" id="ARBA00022984"/>
    </source>
</evidence>
<dbReference type="InterPro" id="IPR005762">
    <property type="entry name" value="MurD"/>
</dbReference>
<dbReference type="SUPFAM" id="SSF53244">
    <property type="entry name" value="MurD-like peptide ligases, peptide-binding domain"/>
    <property type="match status" value="1"/>
</dbReference>
<dbReference type="GO" id="GO:0009252">
    <property type="term" value="P:peptidoglycan biosynthetic process"/>
    <property type="evidence" value="ECO:0007669"/>
    <property type="project" value="UniProtKB-UniRule"/>
</dbReference>
<keyword evidence="17 18" id="KW-0131">Cell cycle</keyword>
<dbReference type="InterPro" id="IPR036615">
    <property type="entry name" value="Mur_ligase_C_dom_sf"/>
</dbReference>
<reference evidence="21" key="1">
    <citation type="submission" date="2020-07" db="EMBL/GenBank/DDBJ databases">
        <title>Vallitalea pronyensis genome.</title>
        <authorList>
            <person name="Postec A."/>
        </authorList>
    </citation>
    <scope>NUCLEOTIDE SEQUENCE</scope>
    <source>
        <strain evidence="21">FatNI3</strain>
    </source>
</reference>
<keyword evidence="9 17" id="KW-0547">Nucleotide-binding</keyword>
<dbReference type="GO" id="GO:0008764">
    <property type="term" value="F:UDP-N-acetylmuramoylalanine-D-glutamate ligase activity"/>
    <property type="evidence" value="ECO:0007669"/>
    <property type="project" value="UniProtKB-UniRule"/>
</dbReference>
<evidence type="ECO:0000313" key="22">
    <source>
        <dbReference type="Proteomes" id="UP000683246"/>
    </source>
</evidence>
<proteinExistence type="inferred from homology"/>
<dbReference type="Pfam" id="PF02875">
    <property type="entry name" value="Mur_ligase_C"/>
    <property type="match status" value="1"/>
</dbReference>
<keyword evidence="13 17" id="KW-0961">Cell wall biogenesis/degradation</keyword>
<keyword evidence="22" id="KW-1185">Reference proteome</keyword>
<comment type="catalytic activity">
    <reaction evidence="16 17 18">
        <text>UDP-N-acetyl-alpha-D-muramoyl-L-alanine + D-glutamate + ATP = UDP-N-acetyl-alpha-D-muramoyl-L-alanyl-D-glutamate + ADP + phosphate + H(+)</text>
        <dbReference type="Rhea" id="RHEA:16429"/>
        <dbReference type="ChEBI" id="CHEBI:15378"/>
        <dbReference type="ChEBI" id="CHEBI:29986"/>
        <dbReference type="ChEBI" id="CHEBI:30616"/>
        <dbReference type="ChEBI" id="CHEBI:43474"/>
        <dbReference type="ChEBI" id="CHEBI:83898"/>
        <dbReference type="ChEBI" id="CHEBI:83900"/>
        <dbReference type="ChEBI" id="CHEBI:456216"/>
        <dbReference type="EC" id="6.3.2.9"/>
    </reaction>
</comment>
<comment type="similarity">
    <text evidence="4 17">Belongs to the MurCDEF family.</text>
</comment>
<evidence type="ECO:0000259" key="19">
    <source>
        <dbReference type="Pfam" id="PF02875"/>
    </source>
</evidence>
<dbReference type="SUPFAM" id="SSF51984">
    <property type="entry name" value="MurCD N-terminal domain"/>
    <property type="match status" value="1"/>
</dbReference>
<dbReference type="UniPathway" id="UPA00219"/>
<evidence type="ECO:0000259" key="20">
    <source>
        <dbReference type="Pfam" id="PF08245"/>
    </source>
</evidence>
<dbReference type="GO" id="GO:0005737">
    <property type="term" value="C:cytoplasm"/>
    <property type="evidence" value="ECO:0007669"/>
    <property type="project" value="UniProtKB-SubCell"/>
</dbReference>
<comment type="pathway">
    <text evidence="3 17 18">Cell wall biogenesis; peptidoglycan biosynthesis.</text>
</comment>
<evidence type="ECO:0000256" key="18">
    <source>
        <dbReference type="RuleBase" id="RU003664"/>
    </source>
</evidence>
<dbReference type="EC" id="6.3.2.9" evidence="5 17"/>
<evidence type="ECO:0000256" key="10">
    <source>
        <dbReference type="ARBA" id="ARBA00022840"/>
    </source>
</evidence>
<dbReference type="Pfam" id="PF21799">
    <property type="entry name" value="MurD-like_N"/>
    <property type="match status" value="1"/>
</dbReference>
<evidence type="ECO:0000256" key="9">
    <source>
        <dbReference type="ARBA" id="ARBA00022741"/>
    </source>
</evidence>
<comment type="subcellular location">
    <subcellularLocation>
        <location evidence="2 17 18">Cytoplasm</location>
    </subcellularLocation>
</comment>
<dbReference type="PANTHER" id="PTHR43692:SF1">
    <property type="entry name" value="UDP-N-ACETYLMURAMOYLALANINE--D-GLUTAMATE LIGASE"/>
    <property type="match status" value="1"/>
</dbReference>
<evidence type="ECO:0000256" key="2">
    <source>
        <dbReference type="ARBA" id="ARBA00004496"/>
    </source>
</evidence>
<dbReference type="Gene3D" id="3.40.1190.10">
    <property type="entry name" value="Mur-like, catalytic domain"/>
    <property type="match status" value="1"/>
</dbReference>
<evidence type="ECO:0000256" key="5">
    <source>
        <dbReference type="ARBA" id="ARBA00012212"/>
    </source>
</evidence>